<name>A0ABM9M8G9_9MYCO</name>
<sequence length="274" mass="28726">MAQITTSTADYAWRPDQTFFPAPDVVAPALILQTSTVAGSVDGDQPAVRVAFVKDADSAAYVAEGSPATEDDPDLDELEVRTKKLVRLVNLSSEQFRQTQTATQVAESVARDLVSKADNSYIADVGGPTGLTNVSNIINGGELGNNLDILVDLIAEIESNGGTPSHIVMHPQAFAEVKKLKTESGSNASLVGAGVTDAVPMLLSLPVLKSRYIPAGNGLVVDRTAIVSAVGPVSVATSEHALFASDGVQLRATWRIGWGVTRPDRIGKFTVDGS</sequence>
<keyword evidence="4" id="KW-1185">Reference proteome</keyword>
<dbReference type="Gene3D" id="3.30.2320.10">
    <property type="entry name" value="hypothetical protein PF0899 domain"/>
    <property type="match status" value="1"/>
</dbReference>
<organism evidence="3 4">
    <name type="scientific">[Mycobacterium] wendilense</name>
    <dbReference type="NCBI Taxonomy" id="3064284"/>
    <lineage>
        <taxon>Bacteria</taxon>
        <taxon>Bacillati</taxon>
        <taxon>Actinomycetota</taxon>
        <taxon>Actinomycetes</taxon>
        <taxon>Mycobacteriales</taxon>
        <taxon>Mycobacteriaceae</taxon>
        <taxon>Mycolicibacter</taxon>
    </lineage>
</organism>
<dbReference type="InterPro" id="IPR024455">
    <property type="entry name" value="Phage_capsid"/>
</dbReference>
<reference evidence="3 4" key="1">
    <citation type="submission" date="2023-08" db="EMBL/GenBank/DDBJ databases">
        <authorList>
            <person name="Folkvardsen B D."/>
            <person name="Norman A."/>
        </authorList>
    </citation>
    <scope>NUCLEOTIDE SEQUENCE [LARGE SCALE GENOMIC DNA]</scope>
    <source>
        <strain evidence="3 4">Mu0050</strain>
    </source>
</reference>
<evidence type="ECO:0000313" key="3">
    <source>
        <dbReference type="EMBL" id="CAJ1578977.1"/>
    </source>
</evidence>
<evidence type="ECO:0000259" key="2">
    <source>
        <dbReference type="Pfam" id="PF05065"/>
    </source>
</evidence>
<evidence type="ECO:0000256" key="1">
    <source>
        <dbReference type="ARBA" id="ARBA00004328"/>
    </source>
</evidence>
<dbReference type="InterPro" id="IPR054612">
    <property type="entry name" value="Phage_capsid-like_C"/>
</dbReference>
<gene>
    <name evidence="3" type="ORF">MU0050_000275</name>
</gene>
<dbReference type="SUPFAM" id="SSF56563">
    <property type="entry name" value="Major capsid protein gp5"/>
    <property type="match status" value="1"/>
</dbReference>
<dbReference type="RefSeq" id="WP_316513781.1">
    <property type="nucleotide sequence ID" value="NZ_OY726395.1"/>
</dbReference>
<comment type="subcellular location">
    <subcellularLocation>
        <location evidence="1">Virion</location>
    </subcellularLocation>
</comment>
<accession>A0ABM9M8G9</accession>
<dbReference type="Proteomes" id="UP001190466">
    <property type="component" value="Chromosome"/>
</dbReference>
<dbReference type="Pfam" id="PF05065">
    <property type="entry name" value="Phage_capsid"/>
    <property type="match status" value="1"/>
</dbReference>
<evidence type="ECO:0000313" key="4">
    <source>
        <dbReference type="Proteomes" id="UP001190466"/>
    </source>
</evidence>
<dbReference type="NCBIfam" id="TIGR01554">
    <property type="entry name" value="major_cap_HK97"/>
    <property type="match status" value="1"/>
</dbReference>
<protein>
    <submittedName>
        <fullName evidence="3">Phage major capsid protein</fullName>
    </submittedName>
</protein>
<proteinExistence type="predicted"/>
<dbReference type="EMBL" id="OY726395">
    <property type="protein sequence ID" value="CAJ1578977.1"/>
    <property type="molecule type" value="Genomic_DNA"/>
</dbReference>
<feature type="domain" description="Phage capsid-like C-terminal" evidence="2">
    <location>
        <begin position="45"/>
        <end position="268"/>
    </location>
</feature>
<dbReference type="Gene3D" id="3.30.2400.10">
    <property type="entry name" value="Major capsid protein gp5"/>
    <property type="match status" value="1"/>
</dbReference>